<protein>
    <submittedName>
        <fullName evidence="2">DoxX-like family protein</fullName>
    </submittedName>
</protein>
<evidence type="ECO:0000313" key="3">
    <source>
        <dbReference type="Proteomes" id="UP001208794"/>
    </source>
</evidence>
<evidence type="ECO:0000313" key="2">
    <source>
        <dbReference type="EMBL" id="MCW7504570.1"/>
    </source>
</evidence>
<keyword evidence="1" id="KW-1133">Transmembrane helix</keyword>
<dbReference type="EMBL" id="JAMQPR010000001">
    <property type="protein sequence ID" value="MCW7504570.1"/>
    <property type="molecule type" value="Genomic_DNA"/>
</dbReference>
<dbReference type="RefSeq" id="WP_265358309.1">
    <property type="nucleotide sequence ID" value="NZ_JAMQPR010000001.1"/>
</dbReference>
<proteinExistence type="predicted"/>
<feature type="transmembrane region" description="Helical" evidence="1">
    <location>
        <begin position="69"/>
        <end position="90"/>
    </location>
</feature>
<accession>A0ABT3M853</accession>
<name>A0ABT3M853_9LEPT</name>
<keyword evidence="1" id="KW-0472">Membrane</keyword>
<comment type="caution">
    <text evidence="2">The sequence shown here is derived from an EMBL/GenBank/DDBJ whole genome shotgun (WGS) entry which is preliminary data.</text>
</comment>
<keyword evidence="3" id="KW-1185">Reference proteome</keyword>
<organism evidence="2 3">
    <name type="scientific">Leptospira paudalimensis</name>
    <dbReference type="NCBI Taxonomy" id="2950024"/>
    <lineage>
        <taxon>Bacteria</taxon>
        <taxon>Pseudomonadati</taxon>
        <taxon>Spirochaetota</taxon>
        <taxon>Spirochaetia</taxon>
        <taxon>Leptospirales</taxon>
        <taxon>Leptospiraceae</taxon>
        <taxon>Leptospira</taxon>
    </lineage>
</organism>
<gene>
    <name evidence="2" type="ORF">ND855_10580</name>
</gene>
<keyword evidence="1" id="KW-0812">Transmembrane</keyword>
<feature type="transmembrane region" description="Helical" evidence="1">
    <location>
        <begin position="44"/>
        <end position="62"/>
    </location>
</feature>
<evidence type="ECO:0000256" key="1">
    <source>
        <dbReference type="SAM" id="Phobius"/>
    </source>
</evidence>
<reference evidence="2 3" key="1">
    <citation type="submission" date="2022-06" db="EMBL/GenBank/DDBJ databases">
        <title>Leptospira isolates from biofilms formed at urban environments.</title>
        <authorList>
            <person name="Ribeiro P.S."/>
            <person name="Sousa T."/>
            <person name="Carvalho N."/>
            <person name="Aburjaile F."/>
            <person name="Neves F."/>
            <person name="Oliveira D."/>
            <person name="Blanco L."/>
            <person name="Lima J."/>
            <person name="Costa F."/>
            <person name="Brenig B."/>
            <person name="Soares S."/>
            <person name="Ramos R."/>
            <person name="Goes-Neto A."/>
            <person name="Matiuzzi M."/>
            <person name="Azevedo V."/>
            <person name="Ristow P."/>
        </authorList>
    </citation>
    <scope>NUCLEOTIDE SEQUENCE [LARGE SCALE GENOMIC DNA]</scope>
    <source>
        <strain evidence="2 3">VSF14</strain>
    </source>
</reference>
<feature type="transmembrane region" description="Helical" evidence="1">
    <location>
        <begin position="96"/>
        <end position="116"/>
    </location>
</feature>
<dbReference type="Proteomes" id="UP001208794">
    <property type="component" value="Unassembled WGS sequence"/>
</dbReference>
<sequence length="132" mass="14925">MNISWIKNLVKLAVGVIFFQTLFFKFSGAEESVYIFSTLGIEPWGRIGSGFIELLIVLLFLIPTIVWLGALLGFFTMLGAILAHIFIIGIEVSQDHGLLFSLAMFNLIGCSFLLYCEREMVFKILQQLKKKI</sequence>